<feature type="region of interest" description="Disordered" evidence="1">
    <location>
        <begin position="1"/>
        <end position="39"/>
    </location>
</feature>
<dbReference type="EMBL" id="JACHHY010000019">
    <property type="protein sequence ID" value="MBB5019658.1"/>
    <property type="molecule type" value="Genomic_DNA"/>
</dbReference>
<keyword evidence="3" id="KW-1185">Reference proteome</keyword>
<evidence type="ECO:0000313" key="2">
    <source>
        <dbReference type="EMBL" id="MBB5019658.1"/>
    </source>
</evidence>
<evidence type="ECO:0000256" key="1">
    <source>
        <dbReference type="SAM" id="MobiDB-lite"/>
    </source>
</evidence>
<feature type="compositionally biased region" description="Basic residues" evidence="1">
    <location>
        <begin position="1"/>
        <end position="10"/>
    </location>
</feature>
<reference evidence="2 3" key="1">
    <citation type="submission" date="2020-08" db="EMBL/GenBank/DDBJ databases">
        <title>Genomic Encyclopedia of Type Strains, Phase IV (KMG-IV): sequencing the most valuable type-strain genomes for metagenomic binning, comparative biology and taxonomic classification.</title>
        <authorList>
            <person name="Goeker M."/>
        </authorList>
    </citation>
    <scope>NUCLEOTIDE SEQUENCE [LARGE SCALE GENOMIC DNA]</scope>
    <source>
        <strain evidence="2 3">DSM 27165</strain>
    </source>
</reference>
<gene>
    <name evidence="2" type="ORF">HNQ59_002966</name>
</gene>
<comment type="caution">
    <text evidence="2">The sequence shown here is derived from an EMBL/GenBank/DDBJ whole genome shotgun (WGS) entry which is preliminary data.</text>
</comment>
<accession>A0A840MLZ5</accession>
<evidence type="ECO:0000313" key="3">
    <source>
        <dbReference type="Proteomes" id="UP000575898"/>
    </source>
</evidence>
<dbReference type="AlphaFoldDB" id="A0A840MLZ5"/>
<name>A0A840MLZ5_9PROT</name>
<dbReference type="Proteomes" id="UP000575898">
    <property type="component" value="Unassembled WGS sequence"/>
</dbReference>
<protein>
    <submittedName>
        <fullName evidence="2">Uncharacterized protein</fullName>
    </submittedName>
</protein>
<sequence length="91" mass="10410">MVYHGQKRNNRLSPISINPCRGAASTHSTARRARAEDRQKSPLIAFKTHAVQGYTMMIAWPRPPRRQTSCFDFTKSPRLKFALVCFGLWSC</sequence>
<proteinExistence type="predicted"/>
<organism evidence="2 3">
    <name type="scientific">Chitinivorax tropicus</name>
    <dbReference type="NCBI Taxonomy" id="714531"/>
    <lineage>
        <taxon>Bacteria</taxon>
        <taxon>Pseudomonadati</taxon>
        <taxon>Pseudomonadota</taxon>
        <taxon>Betaproteobacteria</taxon>
        <taxon>Chitinivorax</taxon>
    </lineage>
</organism>